<dbReference type="Proteomes" id="UP000275394">
    <property type="component" value="Unassembled WGS sequence"/>
</dbReference>
<protein>
    <submittedName>
        <fullName evidence="1">Uncharacterized protein</fullName>
    </submittedName>
</protein>
<keyword evidence="2" id="KW-1185">Reference proteome</keyword>
<gene>
    <name evidence="1" type="ORF">EDC56_1270</name>
</gene>
<organism evidence="1 2">
    <name type="scientific">Sinobacterium caligoides</name>
    <dbReference type="NCBI Taxonomy" id="933926"/>
    <lineage>
        <taxon>Bacteria</taxon>
        <taxon>Pseudomonadati</taxon>
        <taxon>Pseudomonadota</taxon>
        <taxon>Gammaproteobacteria</taxon>
        <taxon>Cellvibrionales</taxon>
        <taxon>Spongiibacteraceae</taxon>
        <taxon>Sinobacterium</taxon>
    </lineage>
</organism>
<comment type="caution">
    <text evidence="1">The sequence shown here is derived from an EMBL/GenBank/DDBJ whole genome shotgun (WGS) entry which is preliminary data.</text>
</comment>
<reference evidence="1 2" key="1">
    <citation type="submission" date="2018-11" db="EMBL/GenBank/DDBJ databases">
        <title>Genomic Encyclopedia of Type Strains, Phase IV (KMG-IV): sequencing the most valuable type-strain genomes for metagenomic binning, comparative biology and taxonomic classification.</title>
        <authorList>
            <person name="Goeker M."/>
        </authorList>
    </citation>
    <scope>NUCLEOTIDE SEQUENCE [LARGE SCALE GENOMIC DNA]</scope>
    <source>
        <strain evidence="1 2">DSM 100316</strain>
    </source>
</reference>
<sequence>MLGSFIIKSLLSDILARIGGKLVEGIVSERFITRVMMWALFKLSRMSSNTLDDELLSDLALEMNKADLPQALIVLRAARLAEIKSNA</sequence>
<proteinExistence type="predicted"/>
<evidence type="ECO:0000313" key="1">
    <source>
        <dbReference type="EMBL" id="ROS05720.1"/>
    </source>
</evidence>
<dbReference type="RefSeq" id="WP_123711615.1">
    <property type="nucleotide sequence ID" value="NZ_RKHR01000003.1"/>
</dbReference>
<evidence type="ECO:0000313" key="2">
    <source>
        <dbReference type="Proteomes" id="UP000275394"/>
    </source>
</evidence>
<dbReference type="EMBL" id="RKHR01000003">
    <property type="protein sequence ID" value="ROS05720.1"/>
    <property type="molecule type" value="Genomic_DNA"/>
</dbReference>
<dbReference type="AlphaFoldDB" id="A0A3N2E0T9"/>
<accession>A0A3N2E0T9</accession>
<name>A0A3N2E0T9_9GAMM</name>